<keyword evidence="1" id="KW-0812">Transmembrane</keyword>
<dbReference type="AlphaFoldDB" id="A0A7G1H158"/>
<evidence type="ECO:0000313" key="2">
    <source>
        <dbReference type="EMBL" id="BCB96009.1"/>
    </source>
</evidence>
<name>A0A7G1H158_9BACT</name>
<gene>
    <name evidence="2" type="ORF">JZK55_09310</name>
</gene>
<dbReference type="EMBL" id="AP022873">
    <property type="protein sequence ID" value="BCB96009.1"/>
    <property type="molecule type" value="Genomic_DNA"/>
</dbReference>
<accession>A0A7G1H158</accession>
<organism evidence="2 3">
    <name type="scientific">Dissulfurispira thermophila</name>
    <dbReference type="NCBI Taxonomy" id="2715679"/>
    <lineage>
        <taxon>Bacteria</taxon>
        <taxon>Pseudomonadati</taxon>
        <taxon>Nitrospirota</taxon>
        <taxon>Thermodesulfovibrionia</taxon>
        <taxon>Thermodesulfovibrionales</taxon>
        <taxon>Dissulfurispiraceae</taxon>
        <taxon>Dissulfurispira</taxon>
    </lineage>
</organism>
<feature type="transmembrane region" description="Helical" evidence="1">
    <location>
        <begin position="6"/>
        <end position="28"/>
    </location>
</feature>
<keyword evidence="1" id="KW-0472">Membrane</keyword>
<evidence type="ECO:0000256" key="1">
    <source>
        <dbReference type="SAM" id="Phobius"/>
    </source>
</evidence>
<dbReference type="KEGG" id="dtp:JZK55_09310"/>
<sequence length="563" mass="64206">MLRGIWIYVMIGTTICMVSFMLPLIVFAQQTGGLSGLIQLTYQKDRNKDIDAESEKNSFIQEYKLQYQGHVYSPRLLMYSIGGTFRKEDSDTEESRAGKTSTKTKSKDYNFKLDFIQGTKYPFTLFKEKVELPTWTIQPDQTFQTKQTSDRYGLFGNAFLGKGINVRYDIRQDNTKSVGQTETTDRRNRSFMFGVDSRKEDKFVDASYNYQHNFERSKNEFEAINDAKLSWGLRGKTTNFNMDMSYNDNSFTEFTTSTANMNLNYTPSSDFNSNFSIYGNKIEQKENKGYFTTFFGNTTYKISPYLTTNQNLMLYKSTGDFGNDSTQSLTLGLIFTKQAPAGITYSADTSVNGTAQQSNTTKDRNSMFYSLGARVSKFFESINSEANAGSSYYYYHSSLGGKTTRYAFNAGFISRFIKNMTLQSLLNFSEEDTIGDEIEGASSETKTRHLISDNSIGYFLQLGYRGSLDAKIGTIFERGTLPRTFRYANLTFRYAIRRDLSANAGLNFYKESVNSTRTITGFLGVEYKLRGIIMNLKNELWKERGPQGVKTRSSTFLQASRPF</sequence>
<protein>
    <submittedName>
        <fullName evidence="2">Uncharacterized protein</fullName>
    </submittedName>
</protein>
<reference evidence="2 3" key="1">
    <citation type="submission" date="2020-03" db="EMBL/GenBank/DDBJ databases">
        <title>Complete genome sequences of two sulfur-disproportionating bacterial strains T55J and Mzg5.</title>
        <authorList>
            <person name="Umezawa K."/>
            <person name="Kojima H."/>
            <person name="Kato Y."/>
            <person name="Fukui M."/>
        </authorList>
    </citation>
    <scope>NUCLEOTIDE SEQUENCE [LARGE SCALE GENOMIC DNA]</scope>
    <source>
        <strain evidence="2 3">T55J</strain>
    </source>
</reference>
<proteinExistence type="predicted"/>
<evidence type="ECO:0000313" key="3">
    <source>
        <dbReference type="Proteomes" id="UP000516360"/>
    </source>
</evidence>
<dbReference type="Proteomes" id="UP000516360">
    <property type="component" value="Chromosome"/>
</dbReference>
<keyword evidence="3" id="KW-1185">Reference proteome</keyword>
<keyword evidence="1" id="KW-1133">Transmembrane helix</keyword>